<dbReference type="Proteomes" id="UP000317717">
    <property type="component" value="Unassembled WGS sequence"/>
</dbReference>
<sequence>MKKIILFGFLALGPFMVANSADVTVQYPALLKLKQQELGQLIFKFMPNKDDQNFSWNYRANDPNVIWIDKSYIETKLDDGTYYSSRKGIARVNVLGVKGKYLDHKEYEIPWAIIFEGTVGKFGVDTISFYPAMPERDGDICFGEGFRDCEFSPFKSLTKAGISFKKICERQLSAGNFEKAYILSATKKKSVYGVWGASSGSGGSSNTFKLIQLGNEKEMCKHLMGGL</sequence>
<organism evidence="2 3">
    <name type="scientific">Acinetobacter pittii</name>
    <name type="common">Acinetobacter genomosp. 3</name>
    <dbReference type="NCBI Taxonomy" id="48296"/>
    <lineage>
        <taxon>Bacteria</taxon>
        <taxon>Pseudomonadati</taxon>
        <taxon>Pseudomonadota</taxon>
        <taxon>Gammaproteobacteria</taxon>
        <taxon>Moraxellales</taxon>
        <taxon>Moraxellaceae</taxon>
        <taxon>Acinetobacter</taxon>
        <taxon>Acinetobacter calcoaceticus/baumannii complex</taxon>
    </lineage>
</organism>
<feature type="chain" id="PRO_5021210850" evidence="1">
    <location>
        <begin position="21"/>
        <end position="227"/>
    </location>
</feature>
<feature type="signal peptide" evidence="1">
    <location>
        <begin position="1"/>
        <end position="20"/>
    </location>
</feature>
<dbReference type="EMBL" id="BJLJ01000015">
    <property type="protein sequence ID" value="GEA69102.1"/>
    <property type="molecule type" value="Genomic_DNA"/>
</dbReference>
<gene>
    <name evidence="2" type="ORF">PA3_32600</name>
</gene>
<dbReference type="AlphaFoldDB" id="A0A4Y3JCM2"/>
<evidence type="ECO:0000256" key="1">
    <source>
        <dbReference type="SAM" id="SignalP"/>
    </source>
</evidence>
<keyword evidence="1" id="KW-0732">Signal</keyword>
<accession>A0A4Y3JCM2</accession>
<reference evidence="2 3" key="1">
    <citation type="submission" date="2019-06" db="EMBL/GenBank/DDBJ databases">
        <title>Whole genome shotgun sequence of Acinetobacter pittii NBRC 110514.</title>
        <authorList>
            <person name="Hosoyama A."/>
            <person name="Uohara A."/>
            <person name="Ohji S."/>
            <person name="Ichikawa N."/>
        </authorList>
    </citation>
    <scope>NUCLEOTIDE SEQUENCE [LARGE SCALE GENOMIC DNA]</scope>
    <source>
        <strain evidence="2 3">NBRC 110514</strain>
    </source>
</reference>
<evidence type="ECO:0000313" key="3">
    <source>
        <dbReference type="Proteomes" id="UP000317717"/>
    </source>
</evidence>
<dbReference type="RefSeq" id="WP_005123868.1">
    <property type="nucleotide sequence ID" value="NZ_BJLJ01000015.1"/>
</dbReference>
<proteinExistence type="predicted"/>
<name>A0A4Y3JCM2_ACIPI</name>
<comment type="caution">
    <text evidence="2">The sequence shown here is derived from an EMBL/GenBank/DDBJ whole genome shotgun (WGS) entry which is preliminary data.</text>
</comment>
<evidence type="ECO:0000313" key="2">
    <source>
        <dbReference type="EMBL" id="GEA69102.1"/>
    </source>
</evidence>
<protein>
    <submittedName>
        <fullName evidence="2">Uncharacterized protein</fullName>
    </submittedName>
</protein>